<comment type="caution">
    <text evidence="1">The sequence shown here is derived from an EMBL/GenBank/DDBJ whole genome shotgun (WGS) entry which is preliminary data.</text>
</comment>
<evidence type="ECO:0000313" key="2">
    <source>
        <dbReference type="Proteomes" id="UP000681720"/>
    </source>
</evidence>
<accession>A0A8S2UI78</accession>
<protein>
    <recommendedName>
        <fullName evidence="3">Non-specific serine/threonine protein kinase</fullName>
    </recommendedName>
</protein>
<dbReference type="PANTHER" id="PTHR11909">
    <property type="entry name" value="CASEIN KINASE-RELATED"/>
    <property type="match status" value="1"/>
</dbReference>
<dbReference type="Proteomes" id="UP000681720">
    <property type="component" value="Unassembled WGS sequence"/>
</dbReference>
<dbReference type="EMBL" id="CAJOBJ010043891">
    <property type="protein sequence ID" value="CAF4340089.1"/>
    <property type="molecule type" value="Genomic_DNA"/>
</dbReference>
<sequence>LGLYTHQGYEQSRRDDLESLIYILIYLSKGELPWMGIKASDKRKKYELIAMKKLNITSKELFRNLPKQYKTIYDYIRSLTFNEKPDYAYIRCQIRSIFLKYNYKYDYIYDWYRVARRMKTVLDEQE</sequence>
<evidence type="ECO:0000313" key="1">
    <source>
        <dbReference type="EMBL" id="CAF4340089.1"/>
    </source>
</evidence>
<evidence type="ECO:0008006" key="3">
    <source>
        <dbReference type="Google" id="ProtNLM"/>
    </source>
</evidence>
<dbReference type="InterPro" id="IPR011009">
    <property type="entry name" value="Kinase-like_dom_sf"/>
</dbReference>
<gene>
    <name evidence="1" type="ORF">GIL414_LOCUS27519</name>
</gene>
<dbReference type="AlphaFoldDB" id="A0A8S2UI78"/>
<proteinExistence type="predicted"/>
<dbReference type="SUPFAM" id="SSF56112">
    <property type="entry name" value="Protein kinase-like (PK-like)"/>
    <property type="match status" value="1"/>
</dbReference>
<reference evidence="1" key="1">
    <citation type="submission" date="2021-02" db="EMBL/GenBank/DDBJ databases">
        <authorList>
            <person name="Nowell W R."/>
        </authorList>
    </citation>
    <scope>NUCLEOTIDE SEQUENCE</scope>
</reference>
<dbReference type="InterPro" id="IPR050235">
    <property type="entry name" value="CK1_Ser-Thr_kinase"/>
</dbReference>
<organism evidence="1 2">
    <name type="scientific">Rotaria magnacalcarata</name>
    <dbReference type="NCBI Taxonomy" id="392030"/>
    <lineage>
        <taxon>Eukaryota</taxon>
        <taxon>Metazoa</taxon>
        <taxon>Spiralia</taxon>
        <taxon>Gnathifera</taxon>
        <taxon>Rotifera</taxon>
        <taxon>Eurotatoria</taxon>
        <taxon>Bdelloidea</taxon>
        <taxon>Philodinida</taxon>
        <taxon>Philodinidae</taxon>
        <taxon>Rotaria</taxon>
    </lineage>
</organism>
<name>A0A8S2UI78_9BILA</name>
<dbReference type="Gene3D" id="1.10.510.10">
    <property type="entry name" value="Transferase(Phosphotransferase) domain 1"/>
    <property type="match status" value="1"/>
</dbReference>
<feature type="non-terminal residue" evidence="1">
    <location>
        <position position="1"/>
    </location>
</feature>